<accession>A0ABC9ZMF2</accession>
<evidence type="ECO:0000313" key="1">
    <source>
        <dbReference type="EMBL" id="GEA43126.1"/>
    </source>
</evidence>
<dbReference type="Proteomes" id="UP000315234">
    <property type="component" value="Unassembled WGS sequence"/>
</dbReference>
<gene>
    <name evidence="1" type="ORF">Cst04h_12960</name>
</gene>
<proteinExistence type="predicted"/>
<dbReference type="Gene3D" id="2.40.260.10">
    <property type="entry name" value="Sortase"/>
    <property type="match status" value="1"/>
</dbReference>
<dbReference type="EMBL" id="BJLD01000002">
    <property type="protein sequence ID" value="GEA43126.1"/>
    <property type="molecule type" value="Genomic_DNA"/>
</dbReference>
<comment type="caution">
    <text evidence="1">The sequence shown here is derived from an EMBL/GenBank/DDBJ whole genome shotgun (WGS) entry which is preliminary data.</text>
</comment>
<dbReference type="RefSeq" id="WP_005528300.1">
    <property type="nucleotide sequence ID" value="NZ_BJLD01000002.1"/>
</dbReference>
<protein>
    <submittedName>
        <fullName evidence="1">Uncharacterized protein</fullName>
    </submittedName>
</protein>
<evidence type="ECO:0000313" key="2">
    <source>
        <dbReference type="Proteomes" id="UP000315234"/>
    </source>
</evidence>
<dbReference type="AlphaFoldDB" id="A0ABC9ZMF2"/>
<dbReference type="SUPFAM" id="SSF63817">
    <property type="entry name" value="Sortase"/>
    <property type="match status" value="1"/>
</dbReference>
<name>A0ABC9ZMF2_CORST</name>
<dbReference type="InterPro" id="IPR023365">
    <property type="entry name" value="Sortase_dom-sf"/>
</dbReference>
<sequence>MISSVWNKVLPVAEVSDPSASGSIARLRIPAINVDLPVRHTTSPSVLYDGAGHMFGSSLPVGVAGLGSRRLPMVV</sequence>
<organism evidence="1 2">
    <name type="scientific">Corynebacterium striatum</name>
    <dbReference type="NCBI Taxonomy" id="43770"/>
    <lineage>
        <taxon>Bacteria</taxon>
        <taxon>Bacillati</taxon>
        <taxon>Actinomycetota</taxon>
        <taxon>Actinomycetes</taxon>
        <taxon>Mycobacteriales</taxon>
        <taxon>Corynebacteriaceae</taxon>
        <taxon>Corynebacterium</taxon>
    </lineage>
</organism>
<reference evidence="1 2" key="1">
    <citation type="submission" date="2019-06" db="EMBL/GenBank/DDBJ databases">
        <title>Draft genome sequence of Corynebacterium striatum NBRC 15291.</title>
        <authorList>
            <person name="Miura T."/>
            <person name="Furukawa M."/>
            <person name="Shimamura M."/>
            <person name="Ohyama Y."/>
            <person name="Yamazoe A."/>
            <person name="Kawasaki H."/>
        </authorList>
    </citation>
    <scope>NUCLEOTIDE SEQUENCE [LARGE SCALE GENOMIC DNA]</scope>
    <source>
        <strain evidence="1 2">NBRC 15291</strain>
    </source>
</reference>